<proteinExistence type="predicted"/>
<reference evidence="2 3" key="1">
    <citation type="submission" date="2015-04" db="EMBL/GenBank/DDBJ databases">
        <title>Whole genome shotgun sequence of Flavihumibacter petaseus NBRC 106054.</title>
        <authorList>
            <person name="Miyazawa S."/>
            <person name="Hosoyama A."/>
            <person name="Hashimoto M."/>
            <person name="Noguchi M."/>
            <person name="Tsuchikane K."/>
            <person name="Ohji S."/>
            <person name="Yamazoe A."/>
            <person name="Ichikawa N."/>
            <person name="Kimura A."/>
            <person name="Fujita N."/>
        </authorList>
    </citation>
    <scope>NUCLEOTIDE SEQUENCE [LARGE SCALE GENOMIC DNA]</scope>
    <source>
        <strain evidence="2 3">NBRC 106054</strain>
    </source>
</reference>
<comment type="caution">
    <text evidence="2">The sequence shown here is derived from an EMBL/GenBank/DDBJ whole genome shotgun (WGS) entry which is preliminary data.</text>
</comment>
<keyword evidence="1" id="KW-0732">Signal</keyword>
<accession>A0A0E9N3M9</accession>
<name>A0A0E9N3M9_9BACT</name>
<evidence type="ECO:0000256" key="1">
    <source>
        <dbReference type="SAM" id="SignalP"/>
    </source>
</evidence>
<evidence type="ECO:0000313" key="3">
    <source>
        <dbReference type="Proteomes" id="UP000033121"/>
    </source>
</evidence>
<dbReference type="AlphaFoldDB" id="A0A0E9N3M9"/>
<evidence type="ECO:0000313" key="2">
    <source>
        <dbReference type="EMBL" id="GAO44587.1"/>
    </source>
</evidence>
<dbReference type="EMBL" id="BBWV01000003">
    <property type="protein sequence ID" value="GAO44587.1"/>
    <property type="molecule type" value="Genomic_DNA"/>
</dbReference>
<dbReference type="STRING" id="1220578.FPE01S_03_06250"/>
<sequence length="201" mass="22574">MKLIIAICAGLMLWSGAVAQEDVQYHSNALQEFLEPMARSNDFPLAGGHFLFYMPERVGEYRGYPVFRKNADTAAATPYSILITDGDCLPLDPVTREELLFAMEIFVQGQLDRLSMFRKASIGTSGETLVQKYEDALRRLTHLLETMTPAERNMQAVVFDPTEILWTKKPEGIFEAQEKKGGRPLVRIAAGKCGFVQVLIR</sequence>
<gene>
    <name evidence="2" type="ORF">FPE01S_03_06250</name>
</gene>
<dbReference type="Proteomes" id="UP000033121">
    <property type="component" value="Unassembled WGS sequence"/>
</dbReference>
<keyword evidence="3" id="KW-1185">Reference proteome</keyword>
<feature type="signal peptide" evidence="1">
    <location>
        <begin position="1"/>
        <end position="19"/>
    </location>
</feature>
<dbReference type="RefSeq" id="WP_046370490.1">
    <property type="nucleotide sequence ID" value="NZ_BBWV01000003.1"/>
</dbReference>
<organism evidence="2 3">
    <name type="scientific">Flavihumibacter petaseus NBRC 106054</name>
    <dbReference type="NCBI Taxonomy" id="1220578"/>
    <lineage>
        <taxon>Bacteria</taxon>
        <taxon>Pseudomonadati</taxon>
        <taxon>Bacteroidota</taxon>
        <taxon>Chitinophagia</taxon>
        <taxon>Chitinophagales</taxon>
        <taxon>Chitinophagaceae</taxon>
        <taxon>Flavihumibacter</taxon>
    </lineage>
</organism>
<dbReference type="OrthoDB" id="924793at2"/>
<feature type="chain" id="PRO_5002430175" evidence="1">
    <location>
        <begin position="20"/>
        <end position="201"/>
    </location>
</feature>
<protein>
    <submittedName>
        <fullName evidence="2">Uncharacterized protein</fullName>
    </submittedName>
</protein>